<organism evidence="1 2">
    <name type="scientific">Providencia heimbachae ATCC 35613</name>
    <dbReference type="NCBI Taxonomy" id="1354272"/>
    <lineage>
        <taxon>Bacteria</taxon>
        <taxon>Pseudomonadati</taxon>
        <taxon>Pseudomonadota</taxon>
        <taxon>Gammaproteobacteria</taxon>
        <taxon>Enterobacterales</taxon>
        <taxon>Morganellaceae</taxon>
        <taxon>Providencia</taxon>
    </lineage>
</organism>
<accession>A0A1B7JPI8</accession>
<name>A0A1B7JPI8_9GAMM</name>
<reference evidence="1 2" key="1">
    <citation type="submission" date="2016-04" db="EMBL/GenBank/DDBJ databases">
        <title>ATOL: Assembling a taxonomically balanced genome-scale reconstruction of the evolutionary history of the Enterobacteriaceae.</title>
        <authorList>
            <person name="Plunkett G.III."/>
            <person name="Neeno-Eckwall E.C."/>
            <person name="Glasner J.D."/>
            <person name="Perna N.T."/>
        </authorList>
    </citation>
    <scope>NUCLEOTIDE SEQUENCE [LARGE SCALE GENOMIC DNA]</scope>
    <source>
        <strain evidence="1 2">ATCC 35613</strain>
    </source>
</reference>
<keyword evidence="2" id="KW-1185">Reference proteome</keyword>
<dbReference type="RefSeq" id="WP_068909576.1">
    <property type="nucleotide sequence ID" value="NZ_LXEW01000040.1"/>
</dbReference>
<dbReference type="OrthoDB" id="6466684at2"/>
<protein>
    <submittedName>
        <fullName evidence="1">Uncharacterized protein</fullName>
    </submittedName>
</protein>
<proteinExistence type="predicted"/>
<evidence type="ECO:0000313" key="1">
    <source>
        <dbReference type="EMBL" id="OAT49817.1"/>
    </source>
</evidence>
<dbReference type="PATRIC" id="fig|1354272.4.peg.3045"/>
<sequence length="123" mass="14028">MSPISGSISIENFWNEDLRKVEIHYHRGSTTIDTVFILYNVADKKTIKDAHSFTFNSTDKSDWKAKITTKQGQTWSSGEFFPCQLTDNDNDNGKVTIRFNGDARTMHVIYPTSLSCTKKMVLI</sequence>
<dbReference type="AlphaFoldDB" id="A0A1B7JPI8"/>
<dbReference type="EMBL" id="LXEW01000040">
    <property type="protein sequence ID" value="OAT49817.1"/>
    <property type="molecule type" value="Genomic_DNA"/>
</dbReference>
<gene>
    <name evidence="1" type="ORF">M998_2983</name>
</gene>
<dbReference type="Proteomes" id="UP000078224">
    <property type="component" value="Unassembled WGS sequence"/>
</dbReference>
<comment type="caution">
    <text evidence="1">The sequence shown here is derived from an EMBL/GenBank/DDBJ whole genome shotgun (WGS) entry which is preliminary data.</text>
</comment>
<evidence type="ECO:0000313" key="2">
    <source>
        <dbReference type="Proteomes" id="UP000078224"/>
    </source>
</evidence>